<accession>A0ABD1YJ76</accession>
<protein>
    <submittedName>
        <fullName evidence="2">Uncharacterized protein</fullName>
    </submittedName>
</protein>
<gene>
    <name evidence="2" type="ORF">R1flu_015449</name>
</gene>
<dbReference type="AlphaFoldDB" id="A0ABD1YJ76"/>
<proteinExistence type="predicted"/>
<evidence type="ECO:0000313" key="3">
    <source>
        <dbReference type="Proteomes" id="UP001605036"/>
    </source>
</evidence>
<reference evidence="2 3" key="1">
    <citation type="submission" date="2024-09" db="EMBL/GenBank/DDBJ databases">
        <title>Chromosome-scale assembly of Riccia fluitans.</title>
        <authorList>
            <person name="Paukszto L."/>
            <person name="Sawicki J."/>
            <person name="Karawczyk K."/>
            <person name="Piernik-Szablinska J."/>
            <person name="Szczecinska M."/>
            <person name="Mazdziarz M."/>
        </authorList>
    </citation>
    <scope>NUCLEOTIDE SEQUENCE [LARGE SCALE GENOMIC DNA]</scope>
    <source>
        <strain evidence="2">Rf_01</strain>
        <tissue evidence="2">Aerial parts of the thallus</tissue>
    </source>
</reference>
<evidence type="ECO:0000313" key="2">
    <source>
        <dbReference type="EMBL" id="KAL2630763.1"/>
    </source>
</evidence>
<feature type="region of interest" description="Disordered" evidence="1">
    <location>
        <begin position="85"/>
        <end position="105"/>
    </location>
</feature>
<dbReference type="Proteomes" id="UP001605036">
    <property type="component" value="Unassembled WGS sequence"/>
</dbReference>
<comment type="caution">
    <text evidence="2">The sequence shown here is derived from an EMBL/GenBank/DDBJ whole genome shotgun (WGS) entry which is preliminary data.</text>
</comment>
<sequence length="105" mass="11568">MNRTQESMAKPLNYELCSVTASIYIELDEIICSAGIVWVAAESTQLVTASINIQLELLLLNRDSVGCCRAHKSIIYLLLSITNSTDFGHAPQLDPHPPRRPRGSS</sequence>
<name>A0ABD1YJ76_9MARC</name>
<keyword evidence="3" id="KW-1185">Reference proteome</keyword>
<evidence type="ECO:0000256" key="1">
    <source>
        <dbReference type="SAM" id="MobiDB-lite"/>
    </source>
</evidence>
<dbReference type="EMBL" id="JBHFFA010000004">
    <property type="protein sequence ID" value="KAL2630763.1"/>
    <property type="molecule type" value="Genomic_DNA"/>
</dbReference>
<organism evidence="2 3">
    <name type="scientific">Riccia fluitans</name>
    <dbReference type="NCBI Taxonomy" id="41844"/>
    <lineage>
        <taxon>Eukaryota</taxon>
        <taxon>Viridiplantae</taxon>
        <taxon>Streptophyta</taxon>
        <taxon>Embryophyta</taxon>
        <taxon>Marchantiophyta</taxon>
        <taxon>Marchantiopsida</taxon>
        <taxon>Marchantiidae</taxon>
        <taxon>Marchantiales</taxon>
        <taxon>Ricciaceae</taxon>
        <taxon>Riccia</taxon>
    </lineage>
</organism>